<dbReference type="AlphaFoldDB" id="A0A0B6ZEE5"/>
<organism evidence="2">
    <name type="scientific">Arion vulgaris</name>
    <dbReference type="NCBI Taxonomy" id="1028688"/>
    <lineage>
        <taxon>Eukaryota</taxon>
        <taxon>Metazoa</taxon>
        <taxon>Spiralia</taxon>
        <taxon>Lophotrochozoa</taxon>
        <taxon>Mollusca</taxon>
        <taxon>Gastropoda</taxon>
        <taxon>Heterobranchia</taxon>
        <taxon>Euthyneura</taxon>
        <taxon>Panpulmonata</taxon>
        <taxon>Eupulmonata</taxon>
        <taxon>Stylommatophora</taxon>
        <taxon>Helicina</taxon>
        <taxon>Arionoidea</taxon>
        <taxon>Arionidae</taxon>
        <taxon>Arion</taxon>
    </lineage>
</organism>
<reference evidence="2" key="1">
    <citation type="submission" date="2014-12" db="EMBL/GenBank/DDBJ databases">
        <title>Insight into the proteome of Arion vulgaris.</title>
        <authorList>
            <person name="Aradska J."/>
            <person name="Bulat T."/>
            <person name="Smidak R."/>
            <person name="Sarate P."/>
            <person name="Gangsoo J."/>
            <person name="Sialana F."/>
            <person name="Bilban M."/>
            <person name="Lubec G."/>
        </authorList>
    </citation>
    <scope>NUCLEOTIDE SEQUENCE</scope>
    <source>
        <tissue evidence="2">Skin</tissue>
    </source>
</reference>
<name>A0A0B6ZEE5_9EUPU</name>
<gene>
    <name evidence="2" type="primary">ORF60732</name>
</gene>
<evidence type="ECO:0000313" key="2">
    <source>
        <dbReference type="EMBL" id="CEK66944.1"/>
    </source>
</evidence>
<feature type="non-terminal residue" evidence="2">
    <location>
        <position position="131"/>
    </location>
</feature>
<feature type="compositionally biased region" description="Low complexity" evidence="1">
    <location>
        <begin position="30"/>
        <end position="49"/>
    </location>
</feature>
<dbReference type="EMBL" id="HACG01020079">
    <property type="protein sequence ID" value="CEK66944.1"/>
    <property type="molecule type" value="Transcribed_RNA"/>
</dbReference>
<feature type="non-terminal residue" evidence="2">
    <location>
        <position position="1"/>
    </location>
</feature>
<sequence length="131" mass="15083">GFPWRTAARATRFRGHPPDNYQYLVDQSADISTSATNNNDDNSNMDGNSAFTRPKFSIDNSSRMKRISAEATAAMKKLEESHMSLDLTNQKEVLLELEQMRRGLKEERLARARTDQQMIMLMLENQRLTEE</sequence>
<protein>
    <submittedName>
        <fullName evidence="2">Uncharacterized protein</fullName>
    </submittedName>
</protein>
<accession>A0A0B6ZEE5</accession>
<proteinExistence type="predicted"/>
<feature type="region of interest" description="Disordered" evidence="1">
    <location>
        <begin position="1"/>
        <end position="56"/>
    </location>
</feature>
<evidence type="ECO:0000256" key="1">
    <source>
        <dbReference type="SAM" id="MobiDB-lite"/>
    </source>
</evidence>